<accession>A0AA36G0H9</accession>
<dbReference type="EMBL" id="CATQJA010002625">
    <property type="protein sequence ID" value="CAJ0573944.1"/>
    <property type="molecule type" value="Genomic_DNA"/>
</dbReference>
<dbReference type="InterPro" id="IPR038456">
    <property type="entry name" value="Macin_sf"/>
</dbReference>
<comment type="similarity">
    <text evidence="2">Belongs to the macin family.</text>
</comment>
<evidence type="ECO:0000313" key="6">
    <source>
        <dbReference type="EMBL" id="CAJ0573944.1"/>
    </source>
</evidence>
<gene>
    <name evidence="6" type="ORF">MSPICULIGERA_LOCUS12288</name>
</gene>
<evidence type="ECO:0000256" key="5">
    <source>
        <dbReference type="SAM" id="SignalP"/>
    </source>
</evidence>
<evidence type="ECO:0000256" key="3">
    <source>
        <dbReference type="ARBA" id="ARBA00022525"/>
    </source>
</evidence>
<dbReference type="GO" id="GO:0006952">
    <property type="term" value="P:defense response"/>
    <property type="evidence" value="ECO:0007669"/>
    <property type="project" value="InterPro"/>
</dbReference>
<protein>
    <submittedName>
        <fullName evidence="6">Uncharacterized protein</fullName>
    </submittedName>
</protein>
<sequence>MNKLFLTLLAVFAIFALTEANCYDNWSRCTPQTSLGTGILWKSCPDYCKRCKGKASGGCVKVENKDCSGGYQCQCSGADVGADGNWIVKATCKLGL</sequence>
<evidence type="ECO:0000256" key="2">
    <source>
        <dbReference type="ARBA" id="ARBA00010366"/>
    </source>
</evidence>
<organism evidence="6 7">
    <name type="scientific">Mesorhabditis spiculigera</name>
    <dbReference type="NCBI Taxonomy" id="96644"/>
    <lineage>
        <taxon>Eukaryota</taxon>
        <taxon>Metazoa</taxon>
        <taxon>Ecdysozoa</taxon>
        <taxon>Nematoda</taxon>
        <taxon>Chromadorea</taxon>
        <taxon>Rhabditida</taxon>
        <taxon>Rhabditina</taxon>
        <taxon>Rhabditomorpha</taxon>
        <taxon>Rhabditoidea</taxon>
        <taxon>Rhabditidae</taxon>
        <taxon>Mesorhabditinae</taxon>
        <taxon>Mesorhabditis</taxon>
    </lineage>
</organism>
<reference evidence="6" key="1">
    <citation type="submission" date="2023-06" db="EMBL/GenBank/DDBJ databases">
        <authorList>
            <person name="Delattre M."/>
        </authorList>
    </citation>
    <scope>NUCLEOTIDE SEQUENCE</scope>
    <source>
        <strain evidence="6">AF72</strain>
    </source>
</reference>
<evidence type="ECO:0000313" key="7">
    <source>
        <dbReference type="Proteomes" id="UP001177023"/>
    </source>
</evidence>
<comment type="subcellular location">
    <subcellularLocation>
        <location evidence="1">Secreted</location>
    </subcellularLocation>
</comment>
<dbReference type="InterPro" id="IPR029230">
    <property type="entry name" value="Macin"/>
</dbReference>
<dbReference type="GO" id="GO:0005576">
    <property type="term" value="C:extracellular region"/>
    <property type="evidence" value="ECO:0007669"/>
    <property type="project" value="UniProtKB-SubCell"/>
</dbReference>
<feature type="signal peptide" evidence="5">
    <location>
        <begin position="1"/>
        <end position="20"/>
    </location>
</feature>
<keyword evidence="4" id="KW-1015">Disulfide bond</keyword>
<dbReference type="Proteomes" id="UP001177023">
    <property type="component" value="Unassembled WGS sequence"/>
</dbReference>
<keyword evidence="5" id="KW-0732">Signal</keyword>
<name>A0AA36G0H9_9BILA</name>
<keyword evidence="3" id="KW-0964">Secreted</keyword>
<evidence type="ECO:0000256" key="1">
    <source>
        <dbReference type="ARBA" id="ARBA00004613"/>
    </source>
</evidence>
<feature type="chain" id="PRO_5041266954" evidence="5">
    <location>
        <begin position="21"/>
        <end position="96"/>
    </location>
</feature>
<feature type="non-terminal residue" evidence="6">
    <location>
        <position position="96"/>
    </location>
</feature>
<comment type="caution">
    <text evidence="6">The sequence shown here is derived from an EMBL/GenBank/DDBJ whole genome shotgun (WGS) entry which is preliminary data.</text>
</comment>
<keyword evidence="7" id="KW-1185">Reference proteome</keyword>
<dbReference type="Gene3D" id="3.30.30.100">
    <property type="match status" value="1"/>
</dbReference>
<dbReference type="AlphaFoldDB" id="A0AA36G0H9"/>
<evidence type="ECO:0000256" key="4">
    <source>
        <dbReference type="ARBA" id="ARBA00023157"/>
    </source>
</evidence>
<proteinExistence type="inferred from homology"/>
<dbReference type="Pfam" id="PF14865">
    <property type="entry name" value="Macin"/>
    <property type="match status" value="1"/>
</dbReference>